<feature type="domain" description="Winged helix-turn helix" evidence="2">
    <location>
        <begin position="7"/>
        <end position="61"/>
    </location>
</feature>
<proteinExistence type="predicted"/>
<feature type="compositionally biased region" description="Basic and acidic residues" evidence="1">
    <location>
        <begin position="78"/>
        <end position="107"/>
    </location>
</feature>
<organism evidence="3 4">
    <name type="scientific">Alterirhizorhabdus solaris</name>
    <dbReference type="NCBI Taxonomy" id="2529389"/>
    <lineage>
        <taxon>Bacteria</taxon>
        <taxon>Pseudomonadati</taxon>
        <taxon>Pseudomonadota</taxon>
        <taxon>Alphaproteobacteria</taxon>
        <taxon>Sphingomonadales</taxon>
        <taxon>Rhizorhabdaceae</taxon>
        <taxon>Alterirhizorhabdus</taxon>
    </lineage>
</organism>
<name>A0A558QWH0_9SPHN</name>
<accession>A0A558QWH0</accession>
<evidence type="ECO:0000313" key="4">
    <source>
        <dbReference type="Proteomes" id="UP000318681"/>
    </source>
</evidence>
<keyword evidence="4" id="KW-1185">Reference proteome</keyword>
<protein>
    <submittedName>
        <fullName evidence="3">Winged helix-turn-helix domain-containing protein</fullName>
    </submittedName>
</protein>
<dbReference type="InterPro" id="IPR025959">
    <property type="entry name" value="Winged_HTH_dom"/>
</dbReference>
<evidence type="ECO:0000256" key="1">
    <source>
        <dbReference type="SAM" id="MobiDB-lite"/>
    </source>
</evidence>
<sequence length="133" mass="15137">MAVHEMVRWRIIDLAQMLWDDFSLSVSRPTLNRELRALGNRKLSARPRHHAQEFDAIEALKRGLCRRVGQGPNVPPARHTDRDQVPGRGSDRAEEQLRGDGRSEGRAPRHRMIRCLVPAIDGATTTSEWKEAL</sequence>
<dbReference type="Pfam" id="PF13592">
    <property type="entry name" value="HTH_33"/>
    <property type="match status" value="1"/>
</dbReference>
<evidence type="ECO:0000313" key="3">
    <source>
        <dbReference type="EMBL" id="TVV71407.1"/>
    </source>
</evidence>
<comment type="caution">
    <text evidence="3">The sequence shown here is derived from an EMBL/GenBank/DDBJ whole genome shotgun (WGS) entry which is preliminary data.</text>
</comment>
<dbReference type="EMBL" id="VNIM01000088">
    <property type="protein sequence ID" value="TVV71407.1"/>
    <property type="molecule type" value="Genomic_DNA"/>
</dbReference>
<dbReference type="OrthoDB" id="2375382at2"/>
<dbReference type="AlphaFoldDB" id="A0A558QWH0"/>
<feature type="region of interest" description="Disordered" evidence="1">
    <location>
        <begin position="67"/>
        <end position="110"/>
    </location>
</feature>
<dbReference type="Proteomes" id="UP000318681">
    <property type="component" value="Unassembled WGS sequence"/>
</dbReference>
<reference evidence="3 4" key="1">
    <citation type="submission" date="2019-07" db="EMBL/GenBank/DDBJ databases">
        <title>Sphingomonas solaris sp. nov., isolated from a solar panel from Boston, Massachusetts.</title>
        <authorList>
            <person name="Tanner K."/>
            <person name="Pascual J."/>
            <person name="Mancuso C."/>
            <person name="Pereto J."/>
            <person name="Khalil A."/>
            <person name="Vilanova C."/>
        </authorList>
    </citation>
    <scope>NUCLEOTIDE SEQUENCE [LARGE SCALE GENOMIC DNA]</scope>
    <source>
        <strain evidence="3 4">R4DWN</strain>
    </source>
</reference>
<evidence type="ECO:0000259" key="2">
    <source>
        <dbReference type="Pfam" id="PF13592"/>
    </source>
</evidence>
<gene>
    <name evidence="3" type="ORF">FOY91_16900</name>
</gene>